<keyword evidence="2" id="KW-0812">Transmembrane</keyword>
<keyword evidence="2" id="KW-0472">Membrane</keyword>
<feature type="compositionally biased region" description="Polar residues" evidence="1">
    <location>
        <begin position="338"/>
        <end position="357"/>
    </location>
</feature>
<evidence type="ECO:0000256" key="2">
    <source>
        <dbReference type="SAM" id="Phobius"/>
    </source>
</evidence>
<name>A0A060T687_BLAAD</name>
<evidence type="ECO:0000313" key="3">
    <source>
        <dbReference type="EMBL" id="CDP36294.1"/>
    </source>
</evidence>
<dbReference type="AlphaFoldDB" id="A0A060T687"/>
<reference evidence="3" key="1">
    <citation type="submission" date="2014-02" db="EMBL/GenBank/DDBJ databases">
        <authorList>
            <person name="Genoscope - CEA"/>
        </authorList>
    </citation>
    <scope>NUCLEOTIDE SEQUENCE</scope>
    <source>
        <strain evidence="3">LS3</strain>
    </source>
</reference>
<accession>A0A060T687</accession>
<organism evidence="3">
    <name type="scientific">Blastobotrys adeninivorans</name>
    <name type="common">Yeast</name>
    <name type="synonym">Arxula adeninivorans</name>
    <dbReference type="NCBI Taxonomy" id="409370"/>
    <lineage>
        <taxon>Eukaryota</taxon>
        <taxon>Fungi</taxon>
        <taxon>Dikarya</taxon>
        <taxon>Ascomycota</taxon>
        <taxon>Saccharomycotina</taxon>
        <taxon>Dipodascomycetes</taxon>
        <taxon>Dipodascales</taxon>
        <taxon>Trichomonascaceae</taxon>
        <taxon>Blastobotrys</taxon>
    </lineage>
</organism>
<feature type="region of interest" description="Disordered" evidence="1">
    <location>
        <begin position="334"/>
        <end position="366"/>
    </location>
</feature>
<dbReference type="PhylomeDB" id="A0A060T687"/>
<evidence type="ECO:0000256" key="1">
    <source>
        <dbReference type="SAM" id="MobiDB-lite"/>
    </source>
</evidence>
<feature type="transmembrane region" description="Helical" evidence="2">
    <location>
        <begin position="115"/>
        <end position="132"/>
    </location>
</feature>
<gene>
    <name evidence="3" type="ORF">GNLVRS02_ARAD1B09658g</name>
</gene>
<feature type="transmembrane region" description="Helical" evidence="2">
    <location>
        <begin position="165"/>
        <end position="185"/>
    </location>
</feature>
<keyword evidence="2" id="KW-1133">Transmembrane helix</keyword>
<reference evidence="3" key="2">
    <citation type="submission" date="2014-06" db="EMBL/GenBank/DDBJ databases">
        <title>The complete genome of Blastobotrys (Arxula) adeninivorans LS3 - a yeast of biotechnological interest.</title>
        <authorList>
            <person name="Kunze G."/>
            <person name="Gaillardin C."/>
            <person name="Czernicka M."/>
            <person name="Durrens P."/>
            <person name="Martin T."/>
            <person name="Boer E."/>
            <person name="Gabaldon T."/>
            <person name="Cruz J."/>
            <person name="Talla E."/>
            <person name="Marck C."/>
            <person name="Goffeau A."/>
            <person name="Barbe V."/>
            <person name="Baret P."/>
            <person name="Baronian K."/>
            <person name="Beier S."/>
            <person name="Bleykasten C."/>
            <person name="Bode R."/>
            <person name="Casaregola S."/>
            <person name="Despons L."/>
            <person name="Fairhead C."/>
            <person name="Giersberg M."/>
            <person name="Gierski P."/>
            <person name="Hahnel U."/>
            <person name="Hartmann A."/>
            <person name="Jankowska D."/>
            <person name="Jubin C."/>
            <person name="Jung P."/>
            <person name="Lafontaine I."/>
            <person name="Leh-Louis V."/>
            <person name="Lemaire M."/>
            <person name="Marcet-Houben M."/>
            <person name="Mascher M."/>
            <person name="Morel G."/>
            <person name="Richard G.-F."/>
            <person name="Riechen J."/>
            <person name="Sacerdot C."/>
            <person name="Sarkar A."/>
            <person name="Savel G."/>
            <person name="Schacherer J."/>
            <person name="Sherman D."/>
            <person name="Straub M.-L."/>
            <person name="Stein N."/>
            <person name="Thierry A."/>
            <person name="Trautwein-Schult A."/>
            <person name="Westhof E."/>
            <person name="Worch S."/>
            <person name="Dujon B."/>
            <person name="Souciet J.-L."/>
            <person name="Wincker P."/>
            <person name="Scholz U."/>
            <person name="Neuveglise N."/>
        </authorList>
    </citation>
    <scope>NUCLEOTIDE SEQUENCE</scope>
    <source>
        <strain evidence="3">LS3</strain>
    </source>
</reference>
<proteinExistence type="predicted"/>
<dbReference type="EMBL" id="HG937692">
    <property type="protein sequence ID" value="CDP36294.1"/>
    <property type="molecule type" value="Genomic_DNA"/>
</dbReference>
<sequence>MLVRGIRMPLGPLKGPLSRPSSMLLKPMSPRTPSILTTLRFNSSLPPSVDKDKNLQSNDWKSRIPKFPFHKDIAPTIVPKNTPRVGPTLNFSQLMEILKRSKGPELLYMAESHRLYFLACMALTFVCCYNLFDLLDRSIRGLVELYRDNEEDPAVHNALKTGGRVGVVALLSLVYILAGLTFAVFPTRLIRRIEYLPGAVEHLRLVTHPWVPGKASPVITVPLENLSIGKRAKVWTGEGFYGASNRSSFFFLVFEKGRALPWIVDRSGWFWGDARVYDVLLGKEPVAEAEKGLSYDDMLKLQARQVNEKKAELRRELGPAWRMKMIGKIMQEDAAKITGTNQDQEQIGSQKSQTKSLPQDKQDKNN</sequence>
<protein>
    <submittedName>
        <fullName evidence="3">ARAD1B09658p</fullName>
    </submittedName>
</protein>